<dbReference type="SMART" id="SM00184">
    <property type="entry name" value="RING"/>
    <property type="match status" value="1"/>
</dbReference>
<protein>
    <submittedName>
        <fullName evidence="6">E3 ubiquitin-protein ligase NHLRC1-like 3</fullName>
    </submittedName>
</protein>
<dbReference type="PANTHER" id="PTHR22791">
    <property type="entry name" value="RING-TYPE DOMAIN-CONTAINING PROTEIN"/>
    <property type="match status" value="1"/>
</dbReference>
<dbReference type="AlphaFoldDB" id="A0A8J5JJ08"/>
<dbReference type="Pfam" id="PF12796">
    <property type="entry name" value="Ank_2"/>
    <property type="match status" value="1"/>
</dbReference>
<keyword evidence="1" id="KW-0479">Metal-binding</keyword>
<proteinExistence type="predicted"/>
<dbReference type="InterPro" id="IPR013083">
    <property type="entry name" value="Znf_RING/FYVE/PHD"/>
</dbReference>
<dbReference type="InterPro" id="IPR051435">
    <property type="entry name" value="RING_finger_E3_ubiq-ligases"/>
</dbReference>
<dbReference type="SUPFAM" id="SSF48403">
    <property type="entry name" value="Ankyrin repeat"/>
    <property type="match status" value="1"/>
</dbReference>
<dbReference type="InterPro" id="IPR027370">
    <property type="entry name" value="Znf-RING_euk"/>
</dbReference>
<dbReference type="Pfam" id="PF13445">
    <property type="entry name" value="zf-RING_UBOX"/>
    <property type="match status" value="1"/>
</dbReference>
<keyword evidence="3" id="KW-0862">Zinc</keyword>
<dbReference type="Proteomes" id="UP000747542">
    <property type="component" value="Unassembled WGS sequence"/>
</dbReference>
<name>A0A8J5JJ08_HOMAM</name>
<evidence type="ECO:0000256" key="2">
    <source>
        <dbReference type="ARBA" id="ARBA00022771"/>
    </source>
</evidence>
<keyword evidence="2 4" id="KW-0863">Zinc-finger</keyword>
<gene>
    <name evidence="6" type="primary">Nhlrc1-L3</name>
    <name evidence="6" type="ORF">Hamer_G021056</name>
</gene>
<dbReference type="InterPro" id="IPR036770">
    <property type="entry name" value="Ankyrin_rpt-contain_sf"/>
</dbReference>
<evidence type="ECO:0000256" key="3">
    <source>
        <dbReference type="ARBA" id="ARBA00022833"/>
    </source>
</evidence>
<dbReference type="GO" id="GO:0016567">
    <property type="term" value="P:protein ubiquitination"/>
    <property type="evidence" value="ECO:0007669"/>
    <property type="project" value="TreeGrafter"/>
</dbReference>
<evidence type="ECO:0000259" key="5">
    <source>
        <dbReference type="PROSITE" id="PS50089"/>
    </source>
</evidence>
<dbReference type="Gene3D" id="1.25.40.20">
    <property type="entry name" value="Ankyrin repeat-containing domain"/>
    <property type="match status" value="1"/>
</dbReference>
<reference evidence="6" key="1">
    <citation type="journal article" date="2021" name="Sci. Adv.">
        <title>The American lobster genome reveals insights on longevity, neural, and immune adaptations.</title>
        <authorList>
            <person name="Polinski J.M."/>
            <person name="Zimin A.V."/>
            <person name="Clark K.F."/>
            <person name="Kohn A.B."/>
            <person name="Sadowski N."/>
            <person name="Timp W."/>
            <person name="Ptitsyn A."/>
            <person name="Khanna P."/>
            <person name="Romanova D.Y."/>
            <person name="Williams P."/>
            <person name="Greenwood S.J."/>
            <person name="Moroz L.L."/>
            <person name="Walt D.R."/>
            <person name="Bodnar A.G."/>
        </authorList>
    </citation>
    <scope>NUCLEOTIDE SEQUENCE</scope>
    <source>
        <strain evidence="6">GMGI-L3</strain>
    </source>
</reference>
<dbReference type="InterPro" id="IPR001841">
    <property type="entry name" value="Znf_RING"/>
</dbReference>
<dbReference type="PANTHER" id="PTHR22791:SF6">
    <property type="entry name" value="RING-TYPE DOMAIN-CONTAINING PROTEIN"/>
    <property type="match status" value="1"/>
</dbReference>
<feature type="domain" description="RING-type" evidence="5">
    <location>
        <begin position="134"/>
        <end position="177"/>
    </location>
</feature>
<dbReference type="PROSITE" id="PS50089">
    <property type="entry name" value="ZF_RING_2"/>
    <property type="match status" value="1"/>
</dbReference>
<dbReference type="InterPro" id="IPR017907">
    <property type="entry name" value="Znf_RING_CS"/>
</dbReference>
<dbReference type="GO" id="GO:0061630">
    <property type="term" value="F:ubiquitin protein ligase activity"/>
    <property type="evidence" value="ECO:0007669"/>
    <property type="project" value="TreeGrafter"/>
</dbReference>
<dbReference type="Gene3D" id="3.30.40.10">
    <property type="entry name" value="Zinc/RING finger domain, C3HC4 (zinc finger)"/>
    <property type="match status" value="1"/>
</dbReference>
<dbReference type="InterPro" id="IPR002110">
    <property type="entry name" value="Ankyrin_rpt"/>
</dbReference>
<keyword evidence="7" id="KW-1185">Reference proteome</keyword>
<evidence type="ECO:0000313" key="7">
    <source>
        <dbReference type="Proteomes" id="UP000747542"/>
    </source>
</evidence>
<accession>A0A8J5JJ08</accession>
<dbReference type="PROSITE" id="PS00518">
    <property type="entry name" value="ZF_RING_1"/>
    <property type="match status" value="1"/>
</dbReference>
<organism evidence="6 7">
    <name type="scientific">Homarus americanus</name>
    <name type="common">American lobster</name>
    <dbReference type="NCBI Taxonomy" id="6706"/>
    <lineage>
        <taxon>Eukaryota</taxon>
        <taxon>Metazoa</taxon>
        <taxon>Ecdysozoa</taxon>
        <taxon>Arthropoda</taxon>
        <taxon>Crustacea</taxon>
        <taxon>Multicrustacea</taxon>
        <taxon>Malacostraca</taxon>
        <taxon>Eumalacostraca</taxon>
        <taxon>Eucarida</taxon>
        <taxon>Decapoda</taxon>
        <taxon>Pleocyemata</taxon>
        <taxon>Astacidea</taxon>
        <taxon>Nephropoidea</taxon>
        <taxon>Nephropidae</taxon>
        <taxon>Homarus</taxon>
    </lineage>
</organism>
<sequence>MASNEEDDGKPCACPSVPYHALPEGMYLSAKNGKIMEVRQYLQNGSDINATDEDGYTLLSSACVGGQVALCRLDLDAVNNYNDTAISLAASNDHSDVVEYLQSVELPQLLALGDFKMEKSPTKVQSCLEIKFECQVCLEDYDNIERRPRSLSCGHSLCTNCVAETLMRGKLNCPYCRARHVPDVQMASQVPVNYTVDNVIQEQNS</sequence>
<comment type="caution">
    <text evidence="6">The sequence shown here is derived from an EMBL/GenBank/DDBJ whole genome shotgun (WGS) entry which is preliminary data.</text>
</comment>
<dbReference type="EMBL" id="JAHLQT010034856">
    <property type="protein sequence ID" value="KAG7158505.1"/>
    <property type="molecule type" value="Genomic_DNA"/>
</dbReference>
<dbReference type="SUPFAM" id="SSF57850">
    <property type="entry name" value="RING/U-box"/>
    <property type="match status" value="1"/>
</dbReference>
<evidence type="ECO:0000256" key="4">
    <source>
        <dbReference type="PROSITE-ProRule" id="PRU00175"/>
    </source>
</evidence>
<dbReference type="GO" id="GO:0008270">
    <property type="term" value="F:zinc ion binding"/>
    <property type="evidence" value="ECO:0007669"/>
    <property type="project" value="UniProtKB-KW"/>
</dbReference>
<evidence type="ECO:0000313" key="6">
    <source>
        <dbReference type="EMBL" id="KAG7158505.1"/>
    </source>
</evidence>
<evidence type="ECO:0000256" key="1">
    <source>
        <dbReference type="ARBA" id="ARBA00022723"/>
    </source>
</evidence>